<dbReference type="PANTHER" id="PTHR10209">
    <property type="entry name" value="OXIDOREDUCTASE, 2OG-FE II OXYGENASE FAMILY PROTEIN"/>
    <property type="match status" value="1"/>
</dbReference>
<dbReference type="GO" id="GO:0016491">
    <property type="term" value="F:oxidoreductase activity"/>
    <property type="evidence" value="ECO:0007669"/>
    <property type="project" value="UniProtKB-KW"/>
</dbReference>
<evidence type="ECO:0000259" key="4">
    <source>
        <dbReference type="Pfam" id="PF14226"/>
    </source>
</evidence>
<reference evidence="5 6" key="1">
    <citation type="submission" date="2019-07" db="EMBL/GenBank/DDBJ databases">
        <title>WGS assembly of Gossypium tomentosum.</title>
        <authorList>
            <person name="Chen Z.J."/>
            <person name="Sreedasyam A."/>
            <person name="Ando A."/>
            <person name="Song Q."/>
            <person name="De L."/>
            <person name="Hulse-Kemp A."/>
            <person name="Ding M."/>
            <person name="Ye W."/>
            <person name="Kirkbride R."/>
            <person name="Jenkins J."/>
            <person name="Plott C."/>
            <person name="Lovell J."/>
            <person name="Lin Y.-M."/>
            <person name="Vaughn R."/>
            <person name="Liu B."/>
            <person name="Li W."/>
            <person name="Simpson S."/>
            <person name="Scheffler B."/>
            <person name="Saski C."/>
            <person name="Grover C."/>
            <person name="Hu G."/>
            <person name="Conover J."/>
            <person name="Carlson J."/>
            <person name="Shu S."/>
            <person name="Boston L."/>
            <person name="Williams M."/>
            <person name="Peterson D."/>
            <person name="Mcgee K."/>
            <person name="Jones D."/>
            <person name="Wendel J."/>
            <person name="Stelly D."/>
            <person name="Grimwood J."/>
            <person name="Schmutz J."/>
        </authorList>
    </citation>
    <scope>NUCLEOTIDE SEQUENCE [LARGE SCALE GENOMIC DNA]</scope>
    <source>
        <strain evidence="5">7179.01</strain>
    </source>
</reference>
<gene>
    <name evidence="5" type="ORF">ES332_A09G263000v1</name>
</gene>
<dbReference type="Gene3D" id="2.60.120.330">
    <property type="entry name" value="B-lactam Antibiotic, Isopenicillin N Synthase, Chain"/>
    <property type="match status" value="1"/>
</dbReference>
<dbReference type="EMBL" id="CM017618">
    <property type="protein sequence ID" value="TYI12232.1"/>
    <property type="molecule type" value="Genomic_DNA"/>
</dbReference>
<dbReference type="GO" id="GO:0046872">
    <property type="term" value="F:metal ion binding"/>
    <property type="evidence" value="ECO:0007669"/>
    <property type="project" value="UniProtKB-KW"/>
</dbReference>
<evidence type="ECO:0000256" key="1">
    <source>
        <dbReference type="ARBA" id="ARBA00022723"/>
    </source>
</evidence>
<feature type="domain" description="Non-haem dioxygenase N-terminal" evidence="4">
    <location>
        <begin position="45"/>
        <end position="150"/>
    </location>
</feature>
<dbReference type="InterPro" id="IPR026992">
    <property type="entry name" value="DIOX_N"/>
</dbReference>
<dbReference type="PANTHER" id="PTHR10209:SF865">
    <property type="entry name" value="1-AMINOCYCLOPROPANE-1-CARBOXYLATE OXIDASE HOMOLOG 1-LIKE"/>
    <property type="match status" value="1"/>
</dbReference>
<keyword evidence="2" id="KW-0560">Oxidoreductase</keyword>
<dbReference type="SUPFAM" id="SSF51197">
    <property type="entry name" value="Clavaminate synthase-like"/>
    <property type="match status" value="1"/>
</dbReference>
<evidence type="ECO:0000256" key="2">
    <source>
        <dbReference type="ARBA" id="ARBA00023002"/>
    </source>
</evidence>
<dbReference type="Proteomes" id="UP000322667">
    <property type="component" value="Chromosome A09"/>
</dbReference>
<keyword evidence="3" id="KW-0408">Iron</keyword>
<organism evidence="5 6">
    <name type="scientific">Gossypium tomentosum</name>
    <name type="common">Hawaiian cotton</name>
    <name type="synonym">Gossypium sandvicense</name>
    <dbReference type="NCBI Taxonomy" id="34277"/>
    <lineage>
        <taxon>Eukaryota</taxon>
        <taxon>Viridiplantae</taxon>
        <taxon>Streptophyta</taxon>
        <taxon>Embryophyta</taxon>
        <taxon>Tracheophyta</taxon>
        <taxon>Spermatophyta</taxon>
        <taxon>Magnoliopsida</taxon>
        <taxon>eudicotyledons</taxon>
        <taxon>Gunneridae</taxon>
        <taxon>Pentapetalae</taxon>
        <taxon>rosids</taxon>
        <taxon>malvids</taxon>
        <taxon>Malvales</taxon>
        <taxon>Malvaceae</taxon>
        <taxon>Malvoideae</taxon>
        <taxon>Gossypium</taxon>
    </lineage>
</organism>
<dbReference type="Pfam" id="PF14226">
    <property type="entry name" value="DIOX_N"/>
    <property type="match status" value="1"/>
</dbReference>
<keyword evidence="1" id="KW-0479">Metal-binding</keyword>
<name>A0A5D2P8T1_GOSTO</name>
<evidence type="ECO:0000313" key="5">
    <source>
        <dbReference type="EMBL" id="TYI12232.1"/>
    </source>
</evidence>
<sequence length="157" mass="17955">MATETSVNYDRTKELKQFDDTKTGVKGLVDAGILNIPKIFKTIEVPIIDLSNIGESIRRKEIINEVKIASGEWGFFQVINHGIPLSVLDEMIEGIRSFNEQHLELKKEMYSRDSAKKVKFNSNFDLYTSKTADWRDTLQLTFLDSEPDPSQMPPVCR</sequence>
<dbReference type="AlphaFoldDB" id="A0A5D2P8T1"/>
<accession>A0A5D2P8T1</accession>
<keyword evidence="6" id="KW-1185">Reference proteome</keyword>
<dbReference type="InterPro" id="IPR027443">
    <property type="entry name" value="IPNS-like_sf"/>
</dbReference>
<evidence type="ECO:0000256" key="3">
    <source>
        <dbReference type="ARBA" id="ARBA00023004"/>
    </source>
</evidence>
<evidence type="ECO:0000313" key="6">
    <source>
        <dbReference type="Proteomes" id="UP000322667"/>
    </source>
</evidence>
<protein>
    <recommendedName>
        <fullName evidence="4">Non-haem dioxygenase N-terminal domain-containing protein</fullName>
    </recommendedName>
</protein>
<proteinExistence type="predicted"/>